<proteinExistence type="predicted"/>
<evidence type="ECO:0000313" key="3">
    <source>
        <dbReference type="EMBL" id="MFL9839842.1"/>
    </source>
</evidence>
<feature type="signal peptide" evidence="2">
    <location>
        <begin position="1"/>
        <end position="22"/>
    </location>
</feature>
<reference evidence="3 4" key="1">
    <citation type="submission" date="2024-06" db="EMBL/GenBank/DDBJ databases">
        <authorList>
            <person name="Kaempfer P."/>
            <person name="Viver T."/>
        </authorList>
    </citation>
    <scope>NUCLEOTIDE SEQUENCE [LARGE SCALE GENOMIC DNA]</scope>
    <source>
        <strain evidence="3 4">ST-64</strain>
    </source>
</reference>
<keyword evidence="1" id="KW-0472">Membrane</keyword>
<feature type="chain" id="PRO_5046520861" evidence="2">
    <location>
        <begin position="23"/>
        <end position="81"/>
    </location>
</feature>
<sequence>MRLAKMMMAVAACSLATTPALAAPAASKLSVSQASAARAGTPAGKANKQAGFPWLAIFAVVAIGGGIYVAVDNDDDAPTSP</sequence>
<dbReference type="Proteomes" id="UP001629244">
    <property type="component" value="Unassembled WGS sequence"/>
</dbReference>
<protein>
    <submittedName>
        <fullName evidence="3">Uncharacterized protein</fullName>
    </submittedName>
</protein>
<dbReference type="RefSeq" id="WP_408076806.1">
    <property type="nucleotide sequence ID" value="NZ_JBELQC010000001.1"/>
</dbReference>
<name>A0ABW8YK57_9SPHN</name>
<feature type="transmembrane region" description="Helical" evidence="1">
    <location>
        <begin position="52"/>
        <end position="71"/>
    </location>
</feature>
<evidence type="ECO:0000256" key="2">
    <source>
        <dbReference type="SAM" id="SignalP"/>
    </source>
</evidence>
<dbReference type="EMBL" id="JBELQC010000001">
    <property type="protein sequence ID" value="MFL9839842.1"/>
    <property type="molecule type" value="Genomic_DNA"/>
</dbReference>
<gene>
    <name evidence="3" type="ORF">ABS767_02600</name>
</gene>
<organism evidence="3 4">
    <name type="scientific">Sphingomonas plantiphila</name>
    <dbReference type="NCBI Taxonomy" id="3163295"/>
    <lineage>
        <taxon>Bacteria</taxon>
        <taxon>Pseudomonadati</taxon>
        <taxon>Pseudomonadota</taxon>
        <taxon>Alphaproteobacteria</taxon>
        <taxon>Sphingomonadales</taxon>
        <taxon>Sphingomonadaceae</taxon>
        <taxon>Sphingomonas</taxon>
    </lineage>
</organism>
<keyword evidence="2" id="KW-0732">Signal</keyword>
<keyword evidence="1" id="KW-0812">Transmembrane</keyword>
<keyword evidence="4" id="KW-1185">Reference proteome</keyword>
<keyword evidence="1" id="KW-1133">Transmembrane helix</keyword>
<evidence type="ECO:0000313" key="4">
    <source>
        <dbReference type="Proteomes" id="UP001629244"/>
    </source>
</evidence>
<comment type="caution">
    <text evidence="3">The sequence shown here is derived from an EMBL/GenBank/DDBJ whole genome shotgun (WGS) entry which is preliminary data.</text>
</comment>
<evidence type="ECO:0000256" key="1">
    <source>
        <dbReference type="SAM" id="Phobius"/>
    </source>
</evidence>
<accession>A0ABW8YK57</accession>